<reference evidence="1" key="1">
    <citation type="submission" date="2024-04" db="EMBL/GenBank/DDBJ databases">
        <authorList>
            <consortium name="Molecular Ecology Group"/>
        </authorList>
    </citation>
    <scope>NUCLEOTIDE SEQUENCE</scope>
</reference>
<proteinExistence type="predicted"/>
<keyword evidence="2" id="KW-1185">Reference proteome</keyword>
<dbReference type="EMBL" id="OZ034826">
    <property type="protein sequence ID" value="CAL1682152.1"/>
    <property type="molecule type" value="Genomic_DNA"/>
</dbReference>
<accession>A0AAV2NSU7</accession>
<protein>
    <submittedName>
        <fullName evidence="1">Uncharacterized protein</fullName>
    </submittedName>
</protein>
<sequence>MKRMKKVTPALASISRGGLCIDRNYCVSIIAIAPTTTTSSFDPNTTATTEPIDQIHARDRFFPVSRLNQITMGGAGRKGRFIVDRGFYRIF</sequence>
<evidence type="ECO:0000313" key="1">
    <source>
        <dbReference type="EMBL" id="CAL1682152.1"/>
    </source>
</evidence>
<dbReference type="Proteomes" id="UP001497644">
    <property type="component" value="Chromosome 3"/>
</dbReference>
<gene>
    <name evidence="1" type="ORF">LPLAT_LOCUS8019</name>
</gene>
<dbReference type="AlphaFoldDB" id="A0AAV2NSU7"/>
<name>A0AAV2NSU7_9HYME</name>
<evidence type="ECO:0000313" key="2">
    <source>
        <dbReference type="Proteomes" id="UP001497644"/>
    </source>
</evidence>
<organism evidence="1 2">
    <name type="scientific">Lasius platythorax</name>
    <dbReference type="NCBI Taxonomy" id="488582"/>
    <lineage>
        <taxon>Eukaryota</taxon>
        <taxon>Metazoa</taxon>
        <taxon>Ecdysozoa</taxon>
        <taxon>Arthropoda</taxon>
        <taxon>Hexapoda</taxon>
        <taxon>Insecta</taxon>
        <taxon>Pterygota</taxon>
        <taxon>Neoptera</taxon>
        <taxon>Endopterygota</taxon>
        <taxon>Hymenoptera</taxon>
        <taxon>Apocrita</taxon>
        <taxon>Aculeata</taxon>
        <taxon>Formicoidea</taxon>
        <taxon>Formicidae</taxon>
        <taxon>Formicinae</taxon>
        <taxon>Lasius</taxon>
        <taxon>Lasius</taxon>
    </lineage>
</organism>